<protein>
    <recommendedName>
        <fullName evidence="3">Monooxygenase</fullName>
    </recommendedName>
</protein>
<proteinExistence type="predicted"/>
<comment type="caution">
    <text evidence="1">The sequence shown here is derived from an EMBL/GenBank/DDBJ whole genome shotgun (WGS) entry which is preliminary data.</text>
</comment>
<accession>A0AAN5AJ49</accession>
<dbReference type="EMBL" id="BQKE01000001">
    <property type="protein sequence ID" value="GJM60564.1"/>
    <property type="molecule type" value="Genomic_DNA"/>
</dbReference>
<organism evidence="1 2">
    <name type="scientific">Persicobacter diffluens</name>
    <dbReference type="NCBI Taxonomy" id="981"/>
    <lineage>
        <taxon>Bacteria</taxon>
        <taxon>Pseudomonadati</taxon>
        <taxon>Bacteroidota</taxon>
        <taxon>Cytophagia</taxon>
        <taxon>Cytophagales</taxon>
        <taxon>Persicobacteraceae</taxon>
        <taxon>Persicobacter</taxon>
    </lineage>
</organism>
<evidence type="ECO:0000313" key="1">
    <source>
        <dbReference type="EMBL" id="GJM60564.1"/>
    </source>
</evidence>
<dbReference type="AlphaFoldDB" id="A0AAN5AJ49"/>
<dbReference type="Proteomes" id="UP001310022">
    <property type="component" value="Unassembled WGS sequence"/>
</dbReference>
<dbReference type="SUPFAM" id="SSF54909">
    <property type="entry name" value="Dimeric alpha+beta barrel"/>
    <property type="match status" value="1"/>
</dbReference>
<dbReference type="RefSeq" id="WP_060685940.1">
    <property type="nucleotide sequence ID" value="NZ_BQKE01000001.1"/>
</dbReference>
<gene>
    <name evidence="1" type="ORF">PEDI_11160</name>
</gene>
<evidence type="ECO:0000313" key="2">
    <source>
        <dbReference type="Proteomes" id="UP001310022"/>
    </source>
</evidence>
<keyword evidence="2" id="KW-1185">Reference proteome</keyword>
<dbReference type="Gene3D" id="3.30.70.100">
    <property type="match status" value="1"/>
</dbReference>
<sequence>MIIQIIRIHSALDAEVLLERAKERAKEFEQLEGLIQKYYVKLGTQGGYGGIYIWENRDAMENFRDSELAAGIPDAYEILEAPDVELAEVLFQLR</sequence>
<reference evidence="1 2" key="1">
    <citation type="submission" date="2021-12" db="EMBL/GenBank/DDBJ databases">
        <title>Genome sequencing of bacteria with rrn-lacking chromosome and rrn-plasmid.</title>
        <authorList>
            <person name="Anda M."/>
            <person name="Iwasaki W."/>
        </authorList>
    </citation>
    <scope>NUCLEOTIDE SEQUENCE [LARGE SCALE GENOMIC DNA]</scope>
    <source>
        <strain evidence="1 2">NBRC 15940</strain>
    </source>
</reference>
<evidence type="ECO:0008006" key="3">
    <source>
        <dbReference type="Google" id="ProtNLM"/>
    </source>
</evidence>
<name>A0AAN5AJ49_9BACT</name>
<dbReference type="InterPro" id="IPR011008">
    <property type="entry name" value="Dimeric_a/b-barrel"/>
</dbReference>